<dbReference type="InterPro" id="IPR020806">
    <property type="entry name" value="PKS_PP-bd"/>
</dbReference>
<dbReference type="InterPro" id="IPR006162">
    <property type="entry name" value="Ppantetheine_attach_site"/>
</dbReference>
<dbReference type="NCBIfam" id="TIGR01733">
    <property type="entry name" value="AA-adenyl-dom"/>
    <property type="match status" value="1"/>
</dbReference>
<dbReference type="SMART" id="SM00823">
    <property type="entry name" value="PKS_PP"/>
    <property type="match status" value="1"/>
</dbReference>
<dbReference type="CDD" id="cd12117">
    <property type="entry name" value="A_NRPS_Srf_like"/>
    <property type="match status" value="1"/>
</dbReference>
<comment type="cofactor">
    <cofactor evidence="1">
        <name>pantetheine 4'-phosphate</name>
        <dbReference type="ChEBI" id="CHEBI:47942"/>
    </cofactor>
</comment>
<dbReference type="Pfam" id="PF13193">
    <property type="entry name" value="AMP-binding_C"/>
    <property type="match status" value="1"/>
</dbReference>
<dbReference type="Gene3D" id="3.30.300.30">
    <property type="match status" value="1"/>
</dbReference>
<evidence type="ECO:0000256" key="1">
    <source>
        <dbReference type="ARBA" id="ARBA00001957"/>
    </source>
</evidence>
<evidence type="ECO:0000256" key="2">
    <source>
        <dbReference type="ARBA" id="ARBA00022450"/>
    </source>
</evidence>
<name>A0ABT0UH70_9ACTN</name>
<evidence type="ECO:0000313" key="7">
    <source>
        <dbReference type="EMBL" id="MCM2387972.1"/>
    </source>
</evidence>
<dbReference type="InterPro" id="IPR023213">
    <property type="entry name" value="CAT-like_dom_sf"/>
</dbReference>
<dbReference type="Gene3D" id="3.40.50.980">
    <property type="match status" value="2"/>
</dbReference>
<dbReference type="Pfam" id="PF00668">
    <property type="entry name" value="Condensation"/>
    <property type="match status" value="2"/>
</dbReference>
<feature type="domain" description="Carrier" evidence="6">
    <location>
        <begin position="965"/>
        <end position="1039"/>
    </location>
</feature>
<keyword evidence="2" id="KW-0596">Phosphopantetheine</keyword>
<dbReference type="PROSITE" id="PS00012">
    <property type="entry name" value="PHOSPHOPANTETHEINE"/>
    <property type="match status" value="1"/>
</dbReference>
<dbReference type="InterPro" id="IPR010060">
    <property type="entry name" value="NRPS_synth"/>
</dbReference>
<keyword evidence="5" id="KW-0045">Antibiotic biosynthesis</keyword>
<dbReference type="NCBIfam" id="TIGR01720">
    <property type="entry name" value="NRPS-para261"/>
    <property type="match status" value="1"/>
</dbReference>
<reference evidence="7" key="1">
    <citation type="submission" date="2022-06" db="EMBL/GenBank/DDBJ databases">
        <title>Genome public.</title>
        <authorList>
            <person name="Sun Q."/>
        </authorList>
    </citation>
    <scope>NUCLEOTIDE SEQUENCE</scope>
    <source>
        <strain evidence="7">CWNU-1</strain>
    </source>
</reference>
<dbReference type="SUPFAM" id="SSF52777">
    <property type="entry name" value="CoA-dependent acyltransferases"/>
    <property type="match status" value="4"/>
</dbReference>
<dbReference type="InterPro" id="IPR045851">
    <property type="entry name" value="AMP-bd_C_sf"/>
</dbReference>
<dbReference type="SUPFAM" id="SSF56801">
    <property type="entry name" value="Acetyl-CoA synthetase-like"/>
    <property type="match status" value="1"/>
</dbReference>
<dbReference type="InterPro" id="IPR036736">
    <property type="entry name" value="ACP-like_sf"/>
</dbReference>
<dbReference type="CDD" id="cd19543">
    <property type="entry name" value="DCL_NRPS"/>
    <property type="match status" value="1"/>
</dbReference>
<dbReference type="Proteomes" id="UP001431429">
    <property type="component" value="Unassembled WGS sequence"/>
</dbReference>
<comment type="caution">
    <text evidence="7">The sequence shown here is derived from an EMBL/GenBank/DDBJ whole genome shotgun (WGS) entry which is preliminary data.</text>
</comment>
<sequence>MSLETSLEDLYPLSPLQLGLLYEATAEPGMYVEHCRFRIEGTLDVARYHRTWQRIVARHPILRTFITHGDDGQPLQAVLKSVELPLTQLDWRGMPADQQETRLERYCENDRLQGFDLERAPVSRLSVIRLGDGAWESIWTFHHLLFDGWSVAKVVNELSALHTHPSTEPPVPPPYRDYIAWLSGRDHNAARSHWKEYLAGFTAPVRLDLPPGGPSAPQLGELIQLLDIETTVRLHETARRLRVTPNAIAQSAWSLVLARYTGRDDIVFGTTVSGRPPALPQVEEMVGLFINTVPVRARLSPELSAAELIQTVQAEQFNREPFEHTPLNEIQGQAEAPSGAPLFTTLCVYENYPDVRKLAKEEVASNLLGPQSRVDLRAVGSVTNYPLSVILVPGERLKLDFLFDARAISTAVAERMIRYLAHVMSELATDPDRPLREVWQVPADQRAQLLSRGEGPVQKLPDLPVHTLVEQIAADAPHRTAVIADGRELTYGELVSHAGVLARVLIDRGVRPGDLVGVSLSRGTELVVALLAVLTAGAGYVPLEPEFPKARLSFMIDDARPAAVIGEAGVGELFDADWVEFIELDHLVPAEEEVRLPEVSAESIAYCLYTSGSTGRPKGVLVGHRPIVRLAFGMTGVRLGAETRMLQLAPANFDASTVEVWTTLLNGGTIVVYPPETPSVAELGRILANHQVTTAVLATALANSIIDTDPAILAPLSQLMVGGEAMSVAHTRRLQASLPQLEVFNGYGPTESTSFTSMHLVPTPLPAATQTVPIGRPIGGTRIRLLDPLGDLVPDGAPGELCIGGDGLAVGYLQRADLTASVFRKNRFESGGERLYHSGDSVRWLPDGTLDFVGRIDHQVKVRGFRVEPGETESVLLTHPDVAAAVVVPRHDETHARLIGYYTTQDGSALPATALRDHLGATLPDYMVPSTFVHLGRLPLTANGKVDRAALPEPEVAAPIEAYAAPRTALEETLARIWAQVLGVPQVGVHDNFLELGGDSIHAIQVVARLREEHASLTPRQIFRHPTIAELAPEVSLIEAATEDQGLITGALRSGPIQSWFFDQALARPDHFNQSLVLRVPADLDIAALQQAVQGLLLHHDALRSRVRPGGELHLAGAEAADPASVVHLTEAATDEEWAAIADQAQGSLDLTKGPVIRAVLATRDGRPWRLLLVVHHLAVDAVSWPLLVQDLGAAYQQSAADQPVTLPAKTAGYRKWLDHIREHAQDPEVEASRTYWERTLAVAPLPPVPVDTHTAERATVHGSAAIQTVLPPDLTHSLLKDAGTAYRTRPDELVLTAVALASHALSGSGELLVSVENNGRHPFSDDIDLSRTVGWFTALYPVRITLPSDTADLSAVIKSVKEQLRAVPLRGLSYGMLRFLHPDPLPAGPGPSMAFNFLGSLMAPGSGTDQPFTAAPEPTGATWHADNHRQHLLDIPVKVADGRLEIHLVYSAVHYRPETVQTLADEIDTRLRALIEHCLNPAHHGATSSDFPLAKVSQRSLDRLINRLGK</sequence>
<dbReference type="Pfam" id="PF00550">
    <property type="entry name" value="PP-binding"/>
    <property type="match status" value="1"/>
</dbReference>
<dbReference type="CDD" id="cd19534">
    <property type="entry name" value="E_NRPS"/>
    <property type="match status" value="1"/>
</dbReference>
<dbReference type="Gene3D" id="2.30.38.10">
    <property type="entry name" value="Luciferase, Domain 3"/>
    <property type="match status" value="1"/>
</dbReference>
<dbReference type="PANTHER" id="PTHR45527:SF1">
    <property type="entry name" value="FATTY ACID SYNTHASE"/>
    <property type="match status" value="1"/>
</dbReference>
<dbReference type="InterPro" id="IPR000873">
    <property type="entry name" value="AMP-dep_synth/lig_dom"/>
</dbReference>
<dbReference type="Gene3D" id="3.30.559.30">
    <property type="entry name" value="Nonribosomal peptide synthetase, condensation domain"/>
    <property type="match status" value="2"/>
</dbReference>
<proteinExistence type="predicted"/>
<dbReference type="InterPro" id="IPR009081">
    <property type="entry name" value="PP-bd_ACP"/>
</dbReference>
<dbReference type="InterPro" id="IPR010071">
    <property type="entry name" value="AA_adenyl_dom"/>
</dbReference>
<dbReference type="InterPro" id="IPR001242">
    <property type="entry name" value="Condensation_dom"/>
</dbReference>
<keyword evidence="8" id="KW-1185">Reference proteome</keyword>
<keyword evidence="4" id="KW-0677">Repeat</keyword>
<dbReference type="EMBL" id="JAMQAW010000006">
    <property type="protein sequence ID" value="MCM2387972.1"/>
    <property type="molecule type" value="Genomic_DNA"/>
</dbReference>
<evidence type="ECO:0000256" key="4">
    <source>
        <dbReference type="ARBA" id="ARBA00022737"/>
    </source>
</evidence>
<dbReference type="SUPFAM" id="SSF47336">
    <property type="entry name" value="ACP-like"/>
    <property type="match status" value="1"/>
</dbReference>
<accession>A0ABT0UH70</accession>
<dbReference type="PROSITE" id="PS50075">
    <property type="entry name" value="CARRIER"/>
    <property type="match status" value="1"/>
</dbReference>
<dbReference type="SMART" id="SM01294">
    <property type="entry name" value="PKS_PP_betabranch"/>
    <property type="match status" value="1"/>
</dbReference>
<dbReference type="PANTHER" id="PTHR45527">
    <property type="entry name" value="NONRIBOSOMAL PEPTIDE SYNTHETASE"/>
    <property type="match status" value="1"/>
</dbReference>
<dbReference type="Pfam" id="PF00501">
    <property type="entry name" value="AMP-binding"/>
    <property type="match status" value="1"/>
</dbReference>
<gene>
    <name evidence="7" type="ORF">NBG84_06520</name>
</gene>
<dbReference type="InterPro" id="IPR025110">
    <property type="entry name" value="AMP-bd_C"/>
</dbReference>
<dbReference type="Gene3D" id="3.30.559.10">
    <property type="entry name" value="Chloramphenicol acetyltransferase-like domain"/>
    <property type="match status" value="2"/>
</dbReference>
<dbReference type="Gene3D" id="1.10.1200.10">
    <property type="entry name" value="ACP-like"/>
    <property type="match status" value="1"/>
</dbReference>
<evidence type="ECO:0000256" key="5">
    <source>
        <dbReference type="ARBA" id="ARBA00023194"/>
    </source>
</evidence>
<dbReference type="RefSeq" id="WP_250918316.1">
    <property type="nucleotide sequence ID" value="NZ_JAMQAW010000006.1"/>
</dbReference>
<evidence type="ECO:0000256" key="3">
    <source>
        <dbReference type="ARBA" id="ARBA00022553"/>
    </source>
</evidence>
<organism evidence="7 8">
    <name type="scientific">Streptomyces albipurpureus</name>
    <dbReference type="NCBI Taxonomy" id="2897419"/>
    <lineage>
        <taxon>Bacteria</taxon>
        <taxon>Bacillati</taxon>
        <taxon>Actinomycetota</taxon>
        <taxon>Actinomycetes</taxon>
        <taxon>Kitasatosporales</taxon>
        <taxon>Streptomycetaceae</taxon>
        <taxon>Streptomyces</taxon>
    </lineage>
</organism>
<protein>
    <submittedName>
        <fullName evidence="7">Amino acid adenylation domain-containing protein</fullName>
    </submittedName>
</protein>
<evidence type="ECO:0000313" key="8">
    <source>
        <dbReference type="Proteomes" id="UP001431429"/>
    </source>
</evidence>
<keyword evidence="3" id="KW-0597">Phosphoprotein</keyword>
<evidence type="ECO:0000259" key="6">
    <source>
        <dbReference type="PROSITE" id="PS50075"/>
    </source>
</evidence>